<evidence type="ECO:0000256" key="11">
    <source>
        <dbReference type="ARBA" id="ARBA00023034"/>
    </source>
</evidence>
<evidence type="ECO:0000256" key="4">
    <source>
        <dbReference type="ARBA" id="ARBA00011984"/>
    </source>
</evidence>
<keyword evidence="14" id="KW-0458">Lysosome</keyword>
<dbReference type="CDD" id="cd00879">
    <property type="entry name" value="Sar1"/>
    <property type="match status" value="1"/>
</dbReference>
<accession>A0A9Q1I3Z3</accession>
<evidence type="ECO:0000256" key="6">
    <source>
        <dbReference type="ARBA" id="ARBA00022741"/>
    </source>
</evidence>
<evidence type="ECO:0000256" key="17">
    <source>
        <dbReference type="PIRSR" id="PIRSR606687-1"/>
    </source>
</evidence>
<feature type="binding site" evidence="17">
    <location>
        <position position="773"/>
    </location>
    <ligand>
        <name>Mg(2+)</name>
        <dbReference type="ChEBI" id="CHEBI:18420"/>
    </ligand>
</feature>
<keyword evidence="8 21" id="KW-0256">Endoplasmic reticulum</keyword>
<comment type="subcellular location">
    <subcellularLocation>
        <location evidence="1">Endoplasmic reticulum membrane</location>
        <topology evidence="1">Peripheral membrane protein</topology>
    </subcellularLocation>
    <subcellularLocation>
        <location evidence="15">Golgi apparatus</location>
        <location evidence="15">Golgi stack membrane</location>
        <topology evidence="15">Peripheral membrane protein</topology>
    </subcellularLocation>
    <subcellularLocation>
        <location evidence="2">Lysosome membrane</location>
    </subcellularLocation>
</comment>
<evidence type="ECO:0000256" key="5">
    <source>
        <dbReference type="ARBA" id="ARBA00022448"/>
    </source>
</evidence>
<evidence type="ECO:0000256" key="15">
    <source>
        <dbReference type="ARBA" id="ARBA00037843"/>
    </source>
</evidence>
<feature type="binding site" evidence="18">
    <location>
        <position position="876"/>
    </location>
    <ligand>
        <name>GTP</name>
        <dbReference type="ChEBI" id="CHEBI:37565"/>
    </ligand>
</feature>
<keyword evidence="6 18" id="KW-0547">Nucleotide-binding</keyword>
<keyword evidence="5 21" id="KW-0813">Transport</keyword>
<dbReference type="SMART" id="SM00178">
    <property type="entry name" value="SAR"/>
    <property type="match status" value="1"/>
</dbReference>
<keyword evidence="24" id="KW-1185">Reference proteome</keyword>
<evidence type="ECO:0000256" key="3">
    <source>
        <dbReference type="ARBA" id="ARBA00007507"/>
    </source>
</evidence>
<dbReference type="SMART" id="SM00177">
    <property type="entry name" value="ARF"/>
    <property type="match status" value="1"/>
</dbReference>
<feature type="region of interest" description="Disordered" evidence="22">
    <location>
        <begin position="496"/>
        <end position="516"/>
    </location>
</feature>
<evidence type="ECO:0000256" key="22">
    <source>
        <dbReference type="SAM" id="MobiDB-lite"/>
    </source>
</evidence>
<dbReference type="FunFam" id="3.40.50.300:FF:000161">
    <property type="entry name" value="Small COPII coat GTPase"/>
    <property type="match status" value="1"/>
</dbReference>
<reference evidence="23" key="1">
    <citation type="journal article" date="2023" name="Science">
        <title>Genome structures resolve the early diversification of teleost fishes.</title>
        <authorList>
            <person name="Parey E."/>
            <person name="Louis A."/>
            <person name="Montfort J."/>
            <person name="Bouchez O."/>
            <person name="Roques C."/>
            <person name="Iampietro C."/>
            <person name="Lluch J."/>
            <person name="Castinel A."/>
            <person name="Donnadieu C."/>
            <person name="Desvignes T."/>
            <person name="Floi Bucao C."/>
            <person name="Jouanno E."/>
            <person name="Wen M."/>
            <person name="Mejri S."/>
            <person name="Dirks R."/>
            <person name="Jansen H."/>
            <person name="Henkel C."/>
            <person name="Chen W.J."/>
            <person name="Zahm M."/>
            <person name="Cabau C."/>
            <person name="Klopp C."/>
            <person name="Thompson A.W."/>
            <person name="Robinson-Rechavi M."/>
            <person name="Braasch I."/>
            <person name="Lecointre G."/>
            <person name="Bobe J."/>
            <person name="Postlethwait J.H."/>
            <person name="Berthelot C."/>
            <person name="Roest Crollius H."/>
            <person name="Guiguen Y."/>
        </authorList>
    </citation>
    <scope>NUCLEOTIDE SEQUENCE</scope>
    <source>
        <strain evidence="23">Concon-B</strain>
    </source>
</reference>
<evidence type="ECO:0000256" key="9">
    <source>
        <dbReference type="ARBA" id="ARBA00022892"/>
    </source>
</evidence>
<feature type="binding site" evidence="19">
    <location>
        <begin position="873"/>
        <end position="876"/>
    </location>
    <ligand>
        <name>GTP</name>
        <dbReference type="ChEBI" id="CHEBI:37565"/>
    </ligand>
</feature>
<proteinExistence type="inferred from homology"/>
<feature type="binding site" evidence="20">
    <location>
        <position position="778"/>
    </location>
    <ligand>
        <name>Mg(2+)</name>
        <dbReference type="ChEBI" id="CHEBI:18420"/>
    </ligand>
</feature>
<keyword evidence="12 19" id="KW-0342">GTP-binding</keyword>
<dbReference type="GO" id="GO:0005765">
    <property type="term" value="C:lysosomal membrane"/>
    <property type="evidence" value="ECO:0007669"/>
    <property type="project" value="UniProtKB-SubCell"/>
</dbReference>
<dbReference type="Gene3D" id="3.40.50.300">
    <property type="entry name" value="P-loop containing nucleotide triphosphate hydrolases"/>
    <property type="match status" value="1"/>
</dbReference>
<evidence type="ECO:0000256" key="16">
    <source>
        <dbReference type="ARBA" id="ARBA00047660"/>
    </source>
</evidence>
<sequence length="937" mass="102482">MSDEMAKGWLSSSVRLCELRTATVDQPGQGLRDAVFNSSSFPKPAYQRSSVLNSLEMYTQALRQAGMGFTTGGRRVGMDQHIRAEGIDMFAHCLAGDILQSARGRWGAAQTEGYQPRGSKVGPPFDHVSGGTNPPEMGLREGLSCRSSGGPELCSTVLKSLLGEVAGERRFQKPRHRSKSAPDPMGQIPQAKAVEVFGGWRMGCRPEQGSLSCCSPLQDQREVEEHMDLCDDIVDQHNQHWRPRCASKEHPACWFSGSAGGQETKIEDRSGQRCFPGSPPHAGASYSILAHTGLPSKGSLDYPDAPPTTPLLPEMIRSHGSFHRKLKGSLAKEFLPSPPPPTPKYLPCICEEDRLGLRDDRAEFVARLMRSLSLECSDRGALGVEEEWTGAERRHQETPRLSAYASQLSAKIISLATTSCAAHFKDQGARMDPGKWLQLTAEQWANEVMTDSFLELMKEDTTEWVESRPPVQAHKMAERWPGSSLYPAMCSDTAVGHKPEDISPQQSRNQAPHASQTDDLCSFAGQLIANILRQARAELGTPSNLGQCLVQEMAKELCNSIVAEAVTIATWQQNARWKTPGSLEESCNCSSGKLGAMASISPQLGMTKPCYVTSLVEAVVRDSVQEAVRLDMGLTGASADQDPRLGNPMGSEVRAFLDTSACLGTQVLQGMLLWATASNLGSPTLQLTVQDVQLQAEFSMLAYRALQAGWTVGDLMTSLWQYCELEDNLAGSGRSLNDTSLLSIQHIITGLPISGYFLGLYKKSGKLVFLGLDNAGKTTLLHMLKDDRMGQHVPTLHPTSEELSIAGMTFTTFDLGGHAQARRVWKTYLPAINAIVFLVDCADSSRLEESKEELDALMTDDTIGNVPILILGNKIDRPEAVSEERLRELFGLYGQTTGKGNVPLKELNSRPLEVFMCSVLKKQGYGEGFRWLSQYIE</sequence>
<dbReference type="GO" id="GO:0003925">
    <property type="term" value="F:G protein activity"/>
    <property type="evidence" value="ECO:0007669"/>
    <property type="project" value="UniProtKB-EC"/>
</dbReference>
<dbReference type="SUPFAM" id="SSF52540">
    <property type="entry name" value="P-loop containing nucleoside triphosphate hydrolases"/>
    <property type="match status" value="1"/>
</dbReference>
<evidence type="ECO:0000256" key="8">
    <source>
        <dbReference type="ARBA" id="ARBA00022824"/>
    </source>
</evidence>
<feature type="binding site" evidence="19">
    <location>
        <begin position="771"/>
        <end position="778"/>
    </location>
    <ligand>
        <name>GTP</name>
        <dbReference type="ChEBI" id="CHEBI:37565"/>
    </ligand>
</feature>
<dbReference type="Proteomes" id="UP001152803">
    <property type="component" value="Unassembled WGS sequence"/>
</dbReference>
<evidence type="ECO:0000256" key="19">
    <source>
        <dbReference type="PIRSR" id="PIRSR606689-1"/>
    </source>
</evidence>
<feature type="binding site" evidence="18">
    <location>
        <position position="778"/>
    </location>
    <ligand>
        <name>GTP</name>
        <dbReference type="ChEBI" id="CHEBI:37565"/>
    </ligand>
</feature>
<evidence type="ECO:0000256" key="12">
    <source>
        <dbReference type="ARBA" id="ARBA00023134"/>
    </source>
</evidence>
<keyword evidence="17" id="KW-0460">Magnesium</keyword>
<evidence type="ECO:0000256" key="2">
    <source>
        <dbReference type="ARBA" id="ARBA00004656"/>
    </source>
</evidence>
<feature type="binding site" evidence="18">
    <location>
        <position position="919"/>
    </location>
    <ligand>
        <name>GTP</name>
        <dbReference type="ChEBI" id="CHEBI:37565"/>
    </ligand>
</feature>
<feature type="binding site" evidence="18">
    <location>
        <position position="920"/>
    </location>
    <ligand>
        <name>GTP</name>
        <dbReference type="ChEBI" id="CHEBI:37565"/>
    </ligand>
</feature>
<dbReference type="GO" id="GO:0016192">
    <property type="term" value="P:vesicle-mediated transport"/>
    <property type="evidence" value="ECO:0007669"/>
    <property type="project" value="UniProtKB-KW"/>
</dbReference>
<comment type="similarity">
    <text evidence="3 21">Belongs to the small GTPase superfamily. SAR1 family.</text>
</comment>
<comment type="caution">
    <text evidence="23">The sequence shown here is derived from an EMBL/GenBank/DDBJ whole genome shotgun (WGS) entry which is preliminary data.</text>
</comment>
<dbReference type="GO" id="GO:0046872">
    <property type="term" value="F:metal ion binding"/>
    <property type="evidence" value="ECO:0007669"/>
    <property type="project" value="UniProtKB-KW"/>
</dbReference>
<evidence type="ECO:0000256" key="10">
    <source>
        <dbReference type="ARBA" id="ARBA00022927"/>
    </source>
</evidence>
<comment type="catalytic activity">
    <reaction evidence="16">
        <text>GTP + H2O = GDP + phosphate + H(+)</text>
        <dbReference type="Rhea" id="RHEA:19669"/>
        <dbReference type="ChEBI" id="CHEBI:15377"/>
        <dbReference type="ChEBI" id="CHEBI:15378"/>
        <dbReference type="ChEBI" id="CHEBI:37565"/>
        <dbReference type="ChEBI" id="CHEBI:43474"/>
        <dbReference type="ChEBI" id="CHEBI:58189"/>
        <dbReference type="EC" id="3.6.5.2"/>
    </reaction>
    <physiologicalReaction direction="left-to-right" evidence="16">
        <dbReference type="Rhea" id="RHEA:19670"/>
    </physiologicalReaction>
</comment>
<keyword evidence="10 21" id="KW-0653">Protein transport</keyword>
<dbReference type="GO" id="GO:0032580">
    <property type="term" value="C:Golgi cisterna membrane"/>
    <property type="evidence" value="ECO:0007669"/>
    <property type="project" value="UniProtKB-SubCell"/>
</dbReference>
<dbReference type="AlphaFoldDB" id="A0A9Q1I3Z3"/>
<dbReference type="Pfam" id="PF00025">
    <property type="entry name" value="Arf"/>
    <property type="match status" value="1"/>
</dbReference>
<dbReference type="PRINTS" id="PR00328">
    <property type="entry name" value="SAR1GTPBP"/>
</dbReference>
<evidence type="ECO:0000256" key="18">
    <source>
        <dbReference type="PIRSR" id="PIRSR606687-2"/>
    </source>
</evidence>
<dbReference type="InterPro" id="IPR006689">
    <property type="entry name" value="Small_GTPase_ARF/SAR"/>
</dbReference>
<keyword evidence="7" id="KW-0378">Hydrolase</keyword>
<evidence type="ECO:0000256" key="20">
    <source>
        <dbReference type="PIRSR" id="PIRSR606689-2"/>
    </source>
</evidence>
<keyword evidence="11 21" id="KW-0333">Golgi apparatus</keyword>
<dbReference type="EC" id="3.6.5.2" evidence="4"/>
<feature type="binding site" evidence="19">
    <location>
        <position position="817"/>
    </location>
    <ligand>
        <name>GTP</name>
        <dbReference type="ChEBI" id="CHEBI:37565"/>
    </ligand>
</feature>
<dbReference type="PANTHER" id="PTHR45684">
    <property type="entry name" value="RE74312P"/>
    <property type="match status" value="1"/>
</dbReference>
<organism evidence="23 24">
    <name type="scientific">Conger conger</name>
    <name type="common">Conger eel</name>
    <name type="synonym">Muraena conger</name>
    <dbReference type="NCBI Taxonomy" id="82655"/>
    <lineage>
        <taxon>Eukaryota</taxon>
        <taxon>Metazoa</taxon>
        <taxon>Chordata</taxon>
        <taxon>Craniata</taxon>
        <taxon>Vertebrata</taxon>
        <taxon>Euteleostomi</taxon>
        <taxon>Actinopterygii</taxon>
        <taxon>Neopterygii</taxon>
        <taxon>Teleostei</taxon>
        <taxon>Anguilliformes</taxon>
        <taxon>Congridae</taxon>
        <taxon>Conger</taxon>
    </lineage>
</organism>
<dbReference type="InterPro" id="IPR006687">
    <property type="entry name" value="Small_GTPase_SAR1"/>
</dbReference>
<keyword evidence="13" id="KW-0472">Membrane</keyword>
<evidence type="ECO:0000256" key="1">
    <source>
        <dbReference type="ARBA" id="ARBA00004406"/>
    </source>
</evidence>
<gene>
    <name evidence="23" type="ORF">COCON_G00052810</name>
</gene>
<evidence type="ECO:0000256" key="21">
    <source>
        <dbReference type="RuleBase" id="RU003926"/>
    </source>
</evidence>
<dbReference type="GO" id="GO:0006886">
    <property type="term" value="P:intracellular protein transport"/>
    <property type="evidence" value="ECO:0007669"/>
    <property type="project" value="InterPro"/>
</dbReference>
<feature type="binding site" evidence="18">
    <location>
        <position position="873"/>
    </location>
    <ligand>
        <name>GTP</name>
        <dbReference type="ChEBI" id="CHEBI:37565"/>
    </ligand>
</feature>
<feature type="binding site" evidence="18">
    <location>
        <position position="779"/>
    </location>
    <ligand>
        <name>GTP</name>
        <dbReference type="ChEBI" id="CHEBI:37565"/>
    </ligand>
</feature>
<evidence type="ECO:0000256" key="13">
    <source>
        <dbReference type="ARBA" id="ARBA00023136"/>
    </source>
</evidence>
<evidence type="ECO:0000256" key="7">
    <source>
        <dbReference type="ARBA" id="ARBA00022801"/>
    </source>
</evidence>
<dbReference type="PROSITE" id="PS51422">
    <property type="entry name" value="SAR1"/>
    <property type="match status" value="1"/>
</dbReference>
<dbReference type="EMBL" id="JAFJMO010000003">
    <property type="protein sequence ID" value="KAJ8282762.1"/>
    <property type="molecule type" value="Genomic_DNA"/>
</dbReference>
<dbReference type="InterPro" id="IPR027417">
    <property type="entry name" value="P-loop_NTPase"/>
</dbReference>
<dbReference type="NCBIfam" id="TIGR00231">
    <property type="entry name" value="small_GTP"/>
    <property type="match status" value="1"/>
</dbReference>
<evidence type="ECO:0000313" key="24">
    <source>
        <dbReference type="Proteomes" id="UP001152803"/>
    </source>
</evidence>
<keyword evidence="9 21" id="KW-0931">ER-Golgi transport</keyword>
<feature type="binding site" evidence="18">
    <location>
        <position position="874"/>
    </location>
    <ligand>
        <name>GTP</name>
        <dbReference type="ChEBI" id="CHEBI:37565"/>
    </ligand>
</feature>
<feature type="binding site" evidence="18">
    <location>
        <position position="776"/>
    </location>
    <ligand>
        <name>GTP</name>
        <dbReference type="ChEBI" id="CHEBI:37565"/>
    </ligand>
</feature>
<dbReference type="GO" id="GO:0005789">
    <property type="term" value="C:endoplasmic reticulum membrane"/>
    <property type="evidence" value="ECO:0007669"/>
    <property type="project" value="UniProtKB-SubCell"/>
</dbReference>
<feature type="compositionally biased region" description="Polar residues" evidence="22">
    <location>
        <begin position="503"/>
        <end position="516"/>
    </location>
</feature>
<name>A0A9Q1I3Z3_CONCO</name>
<keyword evidence="17" id="KW-0479">Metal-binding</keyword>
<protein>
    <recommendedName>
        <fullName evidence="4">small monomeric GTPase</fullName>
        <ecNumber evidence="4">3.6.5.2</ecNumber>
    </recommendedName>
</protein>
<dbReference type="PROSITE" id="PS51417">
    <property type="entry name" value="ARF"/>
    <property type="match status" value="1"/>
</dbReference>
<feature type="binding site" evidence="18">
    <location>
        <position position="777"/>
    </location>
    <ligand>
        <name>GTP</name>
        <dbReference type="ChEBI" id="CHEBI:37565"/>
    </ligand>
</feature>
<evidence type="ECO:0000256" key="14">
    <source>
        <dbReference type="ARBA" id="ARBA00023228"/>
    </source>
</evidence>
<feature type="binding site" evidence="20">
    <location>
        <position position="795"/>
    </location>
    <ligand>
        <name>Mg(2+)</name>
        <dbReference type="ChEBI" id="CHEBI:18420"/>
    </ligand>
</feature>
<dbReference type="InterPro" id="IPR005225">
    <property type="entry name" value="Small_GTP-bd"/>
</dbReference>
<feature type="binding site" evidence="18">
    <location>
        <position position="774"/>
    </location>
    <ligand>
        <name>GTP</name>
        <dbReference type="ChEBI" id="CHEBI:37565"/>
    </ligand>
</feature>
<evidence type="ECO:0000313" key="23">
    <source>
        <dbReference type="EMBL" id="KAJ8282762.1"/>
    </source>
</evidence>
<dbReference type="OrthoDB" id="9938511at2759"/>
<dbReference type="GO" id="GO:0005525">
    <property type="term" value="F:GTP binding"/>
    <property type="evidence" value="ECO:0007669"/>
    <property type="project" value="UniProtKB-KW"/>
</dbReference>